<name>A0A5B9MEP0_9BACT</name>
<keyword evidence="2" id="KW-1185">Reference proteome</keyword>
<dbReference type="EMBL" id="CP036264">
    <property type="protein sequence ID" value="QEF99731.1"/>
    <property type="molecule type" value="Genomic_DNA"/>
</dbReference>
<dbReference type="KEGG" id="smam:Mal15_37970"/>
<evidence type="ECO:0000313" key="1">
    <source>
        <dbReference type="EMBL" id="QEF99731.1"/>
    </source>
</evidence>
<proteinExistence type="predicted"/>
<protein>
    <submittedName>
        <fullName evidence="1">Uncharacterized protein</fullName>
    </submittedName>
</protein>
<gene>
    <name evidence="1" type="ORF">Mal15_37970</name>
</gene>
<dbReference type="Proteomes" id="UP000321353">
    <property type="component" value="Chromosome"/>
</dbReference>
<organism evidence="1 2">
    <name type="scientific">Stieleria maiorica</name>
    <dbReference type="NCBI Taxonomy" id="2795974"/>
    <lineage>
        <taxon>Bacteria</taxon>
        <taxon>Pseudomonadati</taxon>
        <taxon>Planctomycetota</taxon>
        <taxon>Planctomycetia</taxon>
        <taxon>Pirellulales</taxon>
        <taxon>Pirellulaceae</taxon>
        <taxon>Stieleria</taxon>
    </lineage>
</organism>
<sequence>MQNQNQNQNLTTRGFDFGLDSAYFWFAAGSAAQRNLRPWQRLSCFLRRERMVGREKIEIYWKISFRRN</sequence>
<accession>A0A5B9MEP0</accession>
<dbReference type="AlphaFoldDB" id="A0A5B9MEP0"/>
<evidence type="ECO:0000313" key="2">
    <source>
        <dbReference type="Proteomes" id="UP000321353"/>
    </source>
</evidence>
<reference evidence="1 2" key="1">
    <citation type="submission" date="2019-02" db="EMBL/GenBank/DDBJ databases">
        <title>Planctomycetal bacteria perform biofilm scaping via a novel small molecule.</title>
        <authorList>
            <person name="Jeske O."/>
            <person name="Boedeker C."/>
            <person name="Wiegand S."/>
            <person name="Breitling P."/>
            <person name="Kallscheuer N."/>
            <person name="Jogler M."/>
            <person name="Rohde M."/>
            <person name="Petersen J."/>
            <person name="Medema M.H."/>
            <person name="Surup F."/>
            <person name="Jogler C."/>
        </authorList>
    </citation>
    <scope>NUCLEOTIDE SEQUENCE [LARGE SCALE GENOMIC DNA]</scope>
    <source>
        <strain evidence="1 2">Mal15</strain>
    </source>
</reference>